<feature type="domain" description="N-acetyltransferase" evidence="1">
    <location>
        <begin position="4"/>
        <end position="170"/>
    </location>
</feature>
<accession>A0ABR6XBS0</accession>
<dbReference type="Gene3D" id="3.40.630.30">
    <property type="match status" value="1"/>
</dbReference>
<dbReference type="InterPro" id="IPR016181">
    <property type="entry name" value="Acyl_CoA_acyltransferase"/>
</dbReference>
<dbReference type="EMBL" id="JACOFW010000065">
    <property type="protein sequence ID" value="MBC3809729.1"/>
    <property type="molecule type" value="Genomic_DNA"/>
</dbReference>
<proteinExistence type="predicted"/>
<organism evidence="2 3">
    <name type="scientific">Undibacterium seohonense</name>
    <dbReference type="NCBI Taxonomy" id="1344950"/>
    <lineage>
        <taxon>Bacteria</taxon>
        <taxon>Pseudomonadati</taxon>
        <taxon>Pseudomonadota</taxon>
        <taxon>Betaproteobacteria</taxon>
        <taxon>Burkholderiales</taxon>
        <taxon>Oxalobacteraceae</taxon>
        <taxon>Undibacterium</taxon>
    </lineage>
</organism>
<reference evidence="2 3" key="1">
    <citation type="submission" date="2020-08" db="EMBL/GenBank/DDBJ databases">
        <title>Novel species isolated from subtropical streams in China.</title>
        <authorList>
            <person name="Lu H."/>
        </authorList>
    </citation>
    <scope>NUCLEOTIDE SEQUENCE [LARGE SCALE GENOMIC DNA]</scope>
    <source>
        <strain evidence="2 3">KACC 16656</strain>
    </source>
</reference>
<protein>
    <submittedName>
        <fullName evidence="2">GNAT family N-acetyltransferase</fullName>
    </submittedName>
</protein>
<dbReference type="SUPFAM" id="SSF55729">
    <property type="entry name" value="Acyl-CoA N-acyltransferases (Nat)"/>
    <property type="match status" value="1"/>
</dbReference>
<dbReference type="PROSITE" id="PS51186">
    <property type="entry name" value="GNAT"/>
    <property type="match status" value="1"/>
</dbReference>
<evidence type="ECO:0000313" key="3">
    <source>
        <dbReference type="Proteomes" id="UP000648257"/>
    </source>
</evidence>
<dbReference type="Proteomes" id="UP000648257">
    <property type="component" value="Unassembled WGS sequence"/>
</dbReference>
<evidence type="ECO:0000313" key="2">
    <source>
        <dbReference type="EMBL" id="MBC3809729.1"/>
    </source>
</evidence>
<comment type="caution">
    <text evidence="2">The sequence shown here is derived from an EMBL/GenBank/DDBJ whole genome shotgun (WGS) entry which is preliminary data.</text>
</comment>
<dbReference type="InterPro" id="IPR000182">
    <property type="entry name" value="GNAT_dom"/>
</dbReference>
<dbReference type="RefSeq" id="WP_186924782.1">
    <property type="nucleotide sequence ID" value="NZ_JACOFW010000065.1"/>
</dbReference>
<dbReference type="CDD" id="cd04301">
    <property type="entry name" value="NAT_SF"/>
    <property type="match status" value="1"/>
</dbReference>
<sequence length="170" mass="19027">MNNSIFRLARESELAIAWAIVQDAIEQRRRDGSQQWQNGYPNEQTIKNDIAAGNGYVLVEDEEILAYAAVIFGVEPAYLEIEGAWLTSGSYAVVHRVARASVSKGKGIATRLFEHVETLSLEKGVNSIRIDTNFDNAPMLHIVDKLNYVYCGEIYYAGAPRKAYEKVLVK</sequence>
<evidence type="ECO:0000259" key="1">
    <source>
        <dbReference type="PROSITE" id="PS51186"/>
    </source>
</evidence>
<gene>
    <name evidence="2" type="ORF">H8K52_20560</name>
</gene>
<name>A0ABR6XBS0_9BURK</name>
<dbReference type="Pfam" id="PF00583">
    <property type="entry name" value="Acetyltransf_1"/>
    <property type="match status" value="1"/>
</dbReference>
<keyword evidence="3" id="KW-1185">Reference proteome</keyword>